<dbReference type="Pfam" id="PF00091">
    <property type="entry name" value="Tubulin"/>
    <property type="match status" value="1"/>
</dbReference>
<proteinExistence type="inferred from homology"/>
<keyword evidence="7" id="KW-0378">Hydrolase</keyword>
<dbReference type="SUPFAM" id="SSF52490">
    <property type="entry name" value="Tubulin nucleotide-binding domain-like"/>
    <property type="match status" value="1"/>
</dbReference>
<accession>A0A5N4CF22</accession>
<dbReference type="InterPro" id="IPR002452">
    <property type="entry name" value="Alpha_tubulin"/>
</dbReference>
<dbReference type="GO" id="GO:0016787">
    <property type="term" value="F:hydrolase activity"/>
    <property type="evidence" value="ECO:0007669"/>
    <property type="project" value="UniProtKB-KW"/>
</dbReference>
<keyword evidence="6" id="KW-0547">Nucleotide-binding</keyword>
<evidence type="ECO:0000256" key="6">
    <source>
        <dbReference type="ARBA" id="ARBA00022741"/>
    </source>
</evidence>
<comment type="subcellular location">
    <subcellularLocation>
        <location evidence="2">Cytoplasm</location>
        <location evidence="2">Cytoskeleton</location>
    </subcellularLocation>
</comment>
<evidence type="ECO:0000313" key="13">
    <source>
        <dbReference type="Proteomes" id="UP000299084"/>
    </source>
</evidence>
<dbReference type="InterPro" id="IPR003008">
    <property type="entry name" value="Tubulin_FtsZ_GTPase"/>
</dbReference>
<dbReference type="GO" id="GO:0005525">
    <property type="term" value="F:GTP binding"/>
    <property type="evidence" value="ECO:0007669"/>
    <property type="project" value="UniProtKB-KW"/>
</dbReference>
<organism evidence="12 13">
    <name type="scientific">Camelus dromedarius</name>
    <name type="common">Dromedary</name>
    <name type="synonym">Arabian camel</name>
    <dbReference type="NCBI Taxonomy" id="9838"/>
    <lineage>
        <taxon>Eukaryota</taxon>
        <taxon>Metazoa</taxon>
        <taxon>Chordata</taxon>
        <taxon>Craniata</taxon>
        <taxon>Vertebrata</taxon>
        <taxon>Euteleostomi</taxon>
        <taxon>Mammalia</taxon>
        <taxon>Eutheria</taxon>
        <taxon>Laurasiatheria</taxon>
        <taxon>Artiodactyla</taxon>
        <taxon>Tylopoda</taxon>
        <taxon>Camelidae</taxon>
        <taxon>Camelus</taxon>
    </lineage>
</organism>
<evidence type="ECO:0000256" key="10">
    <source>
        <dbReference type="ARBA" id="ARBA00049117"/>
    </source>
</evidence>
<dbReference type="PRINTS" id="PR01162">
    <property type="entry name" value="ALPHATUBULIN"/>
</dbReference>
<comment type="similarity">
    <text evidence="3">Belongs to the tubulin family.</text>
</comment>
<comment type="catalytic activity">
    <reaction evidence="10">
        <text>GTP + H2O = GDP + phosphate + H(+)</text>
        <dbReference type="Rhea" id="RHEA:19669"/>
        <dbReference type="ChEBI" id="CHEBI:15377"/>
        <dbReference type="ChEBI" id="CHEBI:15378"/>
        <dbReference type="ChEBI" id="CHEBI:37565"/>
        <dbReference type="ChEBI" id="CHEBI:43474"/>
        <dbReference type="ChEBI" id="CHEBI:58189"/>
    </reaction>
    <physiologicalReaction direction="left-to-right" evidence="10">
        <dbReference type="Rhea" id="RHEA:19670"/>
    </physiologicalReaction>
</comment>
<dbReference type="Gene3D" id="3.40.50.1440">
    <property type="entry name" value="Tubulin/FtsZ, GTPase domain"/>
    <property type="match status" value="1"/>
</dbReference>
<dbReference type="GO" id="GO:0007017">
    <property type="term" value="P:microtubule-based process"/>
    <property type="evidence" value="ECO:0007669"/>
    <property type="project" value="InterPro"/>
</dbReference>
<evidence type="ECO:0000256" key="8">
    <source>
        <dbReference type="ARBA" id="ARBA00023134"/>
    </source>
</evidence>
<dbReference type="InterPro" id="IPR000217">
    <property type="entry name" value="Tubulin"/>
</dbReference>
<evidence type="ECO:0000259" key="11">
    <source>
        <dbReference type="Pfam" id="PF00091"/>
    </source>
</evidence>
<evidence type="ECO:0000256" key="7">
    <source>
        <dbReference type="ARBA" id="ARBA00022801"/>
    </source>
</evidence>
<evidence type="ECO:0000256" key="2">
    <source>
        <dbReference type="ARBA" id="ARBA00004245"/>
    </source>
</evidence>
<protein>
    <submittedName>
        <fullName evidence="12">Tubulin alpha chain</fullName>
    </submittedName>
</protein>
<keyword evidence="13" id="KW-1185">Reference proteome</keyword>
<dbReference type="InterPro" id="IPR036525">
    <property type="entry name" value="Tubulin/FtsZ_GTPase_sf"/>
</dbReference>
<sequence>MCDHISIHVVQAGVQISNACWEVYCMEHGIHPNGQMPSDKTIMGGVMSFYTIFSETGTGKHVPRAVFAYLEPTVIDEVHTGTYHQVFHPEQLIISKEDAANIYAHFQYTIGKEIIDLFLN</sequence>
<comment type="caution">
    <text evidence="12">The sequence shown here is derived from an EMBL/GenBank/DDBJ whole genome shotgun (WGS) entry which is preliminary data.</text>
</comment>
<evidence type="ECO:0000256" key="9">
    <source>
        <dbReference type="ARBA" id="ARBA00023212"/>
    </source>
</evidence>
<reference evidence="12 13" key="1">
    <citation type="journal article" date="2019" name="Mol. Ecol. Resour.">
        <title>Improving Illumina assemblies with Hi-C and long reads: an example with the North African dromedary.</title>
        <authorList>
            <person name="Elbers J.P."/>
            <person name="Rogers M.F."/>
            <person name="Perelman P.L."/>
            <person name="Proskuryakova A.A."/>
            <person name="Serdyukova N.A."/>
            <person name="Johnson W.E."/>
            <person name="Horin P."/>
            <person name="Corander J."/>
            <person name="Murphy D."/>
            <person name="Burger P.A."/>
        </authorList>
    </citation>
    <scope>NUCLEOTIDE SEQUENCE [LARGE SCALE GENOMIC DNA]</scope>
    <source>
        <strain evidence="12">Drom800</strain>
        <tissue evidence="12">Blood</tissue>
    </source>
</reference>
<keyword evidence="5" id="KW-0493">Microtubule</keyword>
<dbReference type="GO" id="GO:0005200">
    <property type="term" value="F:structural constituent of cytoskeleton"/>
    <property type="evidence" value="ECO:0007669"/>
    <property type="project" value="InterPro"/>
</dbReference>
<feature type="domain" description="Tubulin/FtsZ GTPase" evidence="11">
    <location>
        <begin position="5"/>
        <end position="116"/>
    </location>
</feature>
<evidence type="ECO:0000313" key="12">
    <source>
        <dbReference type="EMBL" id="KAB1257340.1"/>
    </source>
</evidence>
<evidence type="ECO:0000256" key="3">
    <source>
        <dbReference type="ARBA" id="ARBA00009636"/>
    </source>
</evidence>
<dbReference type="Proteomes" id="UP000299084">
    <property type="component" value="Unassembled WGS sequence"/>
</dbReference>
<keyword evidence="4" id="KW-0963">Cytoplasm</keyword>
<dbReference type="EMBL" id="JWIN03000027">
    <property type="protein sequence ID" value="KAB1257340.1"/>
    <property type="molecule type" value="Genomic_DNA"/>
</dbReference>
<comment type="cofactor">
    <cofactor evidence="1">
        <name>Mg(2+)</name>
        <dbReference type="ChEBI" id="CHEBI:18420"/>
    </cofactor>
</comment>
<dbReference type="PANTHER" id="PTHR11588">
    <property type="entry name" value="TUBULIN"/>
    <property type="match status" value="1"/>
</dbReference>
<dbReference type="GO" id="GO:0005874">
    <property type="term" value="C:microtubule"/>
    <property type="evidence" value="ECO:0007669"/>
    <property type="project" value="UniProtKB-KW"/>
</dbReference>
<keyword evidence="8" id="KW-0342">GTP-binding</keyword>
<evidence type="ECO:0000256" key="4">
    <source>
        <dbReference type="ARBA" id="ARBA00022490"/>
    </source>
</evidence>
<keyword evidence="9" id="KW-0206">Cytoskeleton</keyword>
<gene>
    <name evidence="12" type="ORF">Cadr_000025924</name>
</gene>
<dbReference type="PRINTS" id="PR01161">
    <property type="entry name" value="TUBULIN"/>
</dbReference>
<evidence type="ECO:0000256" key="5">
    <source>
        <dbReference type="ARBA" id="ARBA00022701"/>
    </source>
</evidence>
<dbReference type="AlphaFoldDB" id="A0A5N4CF22"/>
<evidence type="ECO:0000256" key="1">
    <source>
        <dbReference type="ARBA" id="ARBA00001946"/>
    </source>
</evidence>
<name>A0A5N4CF22_CAMDR</name>